<evidence type="ECO:0000313" key="1">
    <source>
        <dbReference type="EMBL" id="VAW69976.1"/>
    </source>
</evidence>
<dbReference type="GO" id="GO:0032784">
    <property type="term" value="P:regulation of DNA-templated transcription elongation"/>
    <property type="evidence" value="ECO:0007669"/>
    <property type="project" value="InterPro"/>
</dbReference>
<gene>
    <name evidence="1" type="ORF">MNBD_GAMMA09-1703</name>
</gene>
<sequence>MLSPVSLTEINKQDLLKQIVHALKQVHQGAVDAASRAHDTATAQENEAENKYDTLGLEAAYLAHGQSQRVAECEVDLLAFDKLMLKRVATHLQGVSSGALFILKDEQGVEQTLFLGPAAGGLKISYMGRDVLVITPSAPLGKAVLGCLVGDEVDVMLAGQKKYYQVIDIC</sequence>
<dbReference type="Gene3D" id="3.10.50.30">
    <property type="entry name" value="Transcription elongation factor, GreA/GreB, C-terminal domain"/>
    <property type="match status" value="1"/>
</dbReference>
<proteinExistence type="predicted"/>
<organism evidence="1">
    <name type="scientific">hydrothermal vent metagenome</name>
    <dbReference type="NCBI Taxonomy" id="652676"/>
    <lineage>
        <taxon>unclassified sequences</taxon>
        <taxon>metagenomes</taxon>
        <taxon>ecological metagenomes</taxon>
    </lineage>
</organism>
<dbReference type="GO" id="GO:0003677">
    <property type="term" value="F:DNA binding"/>
    <property type="evidence" value="ECO:0007669"/>
    <property type="project" value="InterPro"/>
</dbReference>
<dbReference type="InterPro" id="IPR036953">
    <property type="entry name" value="GreA/GreB_C_sf"/>
</dbReference>
<keyword evidence="1" id="KW-0251">Elongation factor</keyword>
<accession>A0A3B0YNL3</accession>
<dbReference type="AlphaFoldDB" id="A0A3B0YNL3"/>
<protein>
    <submittedName>
        <fullName evidence="1">Transcription elongation factor</fullName>
    </submittedName>
</protein>
<dbReference type="GO" id="GO:0003746">
    <property type="term" value="F:translation elongation factor activity"/>
    <property type="evidence" value="ECO:0007669"/>
    <property type="project" value="UniProtKB-KW"/>
</dbReference>
<reference evidence="1" key="1">
    <citation type="submission" date="2018-06" db="EMBL/GenBank/DDBJ databases">
        <authorList>
            <person name="Zhirakovskaya E."/>
        </authorList>
    </citation>
    <scope>NUCLEOTIDE SEQUENCE</scope>
</reference>
<keyword evidence="1" id="KW-0648">Protein biosynthesis</keyword>
<dbReference type="EMBL" id="UOFI01000185">
    <property type="protein sequence ID" value="VAW69976.1"/>
    <property type="molecule type" value="Genomic_DNA"/>
</dbReference>
<name>A0A3B0YNL3_9ZZZZ</name>
<dbReference type="SUPFAM" id="SSF54534">
    <property type="entry name" value="FKBP-like"/>
    <property type="match status" value="1"/>
</dbReference>